<feature type="domain" description="Pseudouridine synthase I TruA alpha/beta" evidence="6">
    <location>
        <begin position="38"/>
        <end position="134"/>
    </location>
</feature>
<dbReference type="InterPro" id="IPR020097">
    <property type="entry name" value="PsdUridine_synth_TruA_a/b_dom"/>
</dbReference>
<name>A0ABU5MUN1_9BACT</name>
<evidence type="ECO:0000256" key="1">
    <source>
        <dbReference type="ARBA" id="ARBA00009375"/>
    </source>
</evidence>
<organism evidence="7 8">
    <name type="scientific">Pontiella agarivorans</name>
    <dbReference type="NCBI Taxonomy" id="3038953"/>
    <lineage>
        <taxon>Bacteria</taxon>
        <taxon>Pseudomonadati</taxon>
        <taxon>Kiritimatiellota</taxon>
        <taxon>Kiritimatiellia</taxon>
        <taxon>Kiritimatiellales</taxon>
        <taxon>Pontiellaceae</taxon>
        <taxon>Pontiella</taxon>
    </lineage>
</organism>
<keyword evidence="3 4" id="KW-0413">Isomerase</keyword>
<dbReference type="Gene3D" id="3.30.70.660">
    <property type="entry name" value="Pseudouridine synthase I, catalytic domain, C-terminal subdomain"/>
    <property type="match status" value="1"/>
</dbReference>
<dbReference type="EMBL" id="JARVCO010000006">
    <property type="protein sequence ID" value="MDZ8117903.1"/>
    <property type="molecule type" value="Genomic_DNA"/>
</dbReference>
<accession>A0ABU5MUN1</accession>
<protein>
    <recommendedName>
        <fullName evidence="4">tRNA pseudouridine synthase A</fullName>
        <ecNumber evidence="4">5.4.99.12</ecNumber>
    </recommendedName>
    <alternativeName>
        <fullName evidence="4">tRNA pseudouridine(38-40) synthase</fullName>
    </alternativeName>
    <alternativeName>
        <fullName evidence="4">tRNA pseudouridylate synthase I</fullName>
    </alternativeName>
    <alternativeName>
        <fullName evidence="4">tRNA-uridine isomerase I</fullName>
    </alternativeName>
</protein>
<reference evidence="7 8" key="1">
    <citation type="journal article" date="2024" name="Appl. Environ. Microbiol.">
        <title>Pontiella agarivorans sp. nov., a novel marine anaerobic bacterium capable of degrading macroalgal polysaccharides and fixing nitrogen.</title>
        <authorList>
            <person name="Liu N."/>
            <person name="Kivenson V."/>
            <person name="Peng X."/>
            <person name="Cui Z."/>
            <person name="Lankiewicz T.S."/>
            <person name="Gosselin K.M."/>
            <person name="English C.J."/>
            <person name="Blair E.M."/>
            <person name="O'Malley M.A."/>
            <person name="Valentine D.L."/>
        </authorList>
    </citation>
    <scope>NUCLEOTIDE SEQUENCE [LARGE SCALE GENOMIC DNA]</scope>
    <source>
        <strain evidence="7 8">NLcol2</strain>
    </source>
</reference>
<comment type="caution">
    <text evidence="7">The sequence shown here is derived from an EMBL/GenBank/DDBJ whole genome shotgun (WGS) entry which is preliminary data.</text>
</comment>
<comment type="caution">
    <text evidence="4">Lacks conserved residue(s) required for the propagation of feature annotation.</text>
</comment>
<feature type="domain" description="Pseudouridine synthase I TruA alpha/beta" evidence="6">
    <location>
        <begin position="174"/>
        <end position="276"/>
    </location>
</feature>
<dbReference type="InterPro" id="IPR020095">
    <property type="entry name" value="PsdUridine_synth_TruA_C"/>
</dbReference>
<dbReference type="PANTHER" id="PTHR11142">
    <property type="entry name" value="PSEUDOURIDYLATE SYNTHASE"/>
    <property type="match status" value="1"/>
</dbReference>
<evidence type="ECO:0000313" key="7">
    <source>
        <dbReference type="EMBL" id="MDZ8117903.1"/>
    </source>
</evidence>
<dbReference type="Pfam" id="PF01416">
    <property type="entry name" value="PseudoU_synth_1"/>
    <property type="match status" value="2"/>
</dbReference>
<comment type="similarity">
    <text evidence="1 4 5">Belongs to the tRNA pseudouridine synthase TruA family.</text>
</comment>
<dbReference type="Gene3D" id="3.30.70.580">
    <property type="entry name" value="Pseudouridine synthase I, catalytic domain, N-terminal subdomain"/>
    <property type="match status" value="1"/>
</dbReference>
<dbReference type="PANTHER" id="PTHR11142:SF0">
    <property type="entry name" value="TRNA PSEUDOURIDINE SYNTHASE-LIKE 1"/>
    <property type="match status" value="1"/>
</dbReference>
<evidence type="ECO:0000256" key="5">
    <source>
        <dbReference type="RuleBase" id="RU003792"/>
    </source>
</evidence>
<dbReference type="RefSeq" id="WP_322607705.1">
    <property type="nucleotide sequence ID" value="NZ_JARVCO010000006.1"/>
</dbReference>
<evidence type="ECO:0000313" key="8">
    <source>
        <dbReference type="Proteomes" id="UP001290861"/>
    </source>
</evidence>
<dbReference type="EC" id="5.4.99.12" evidence="4"/>
<evidence type="ECO:0000256" key="3">
    <source>
        <dbReference type="ARBA" id="ARBA00023235"/>
    </source>
</evidence>
<evidence type="ECO:0000256" key="2">
    <source>
        <dbReference type="ARBA" id="ARBA00022694"/>
    </source>
</evidence>
<dbReference type="GO" id="GO:0160147">
    <property type="term" value="F:tRNA pseudouridine(38-40) synthase activity"/>
    <property type="evidence" value="ECO:0007669"/>
    <property type="project" value="UniProtKB-EC"/>
</dbReference>
<proteinExistence type="inferred from homology"/>
<dbReference type="NCBIfam" id="TIGR00071">
    <property type="entry name" value="hisT_truA"/>
    <property type="match status" value="1"/>
</dbReference>
<dbReference type="InterPro" id="IPR001406">
    <property type="entry name" value="PsdUridine_synth_TruA"/>
</dbReference>
<dbReference type="InterPro" id="IPR020103">
    <property type="entry name" value="PsdUridine_synth_cat_dom_sf"/>
</dbReference>
<dbReference type="Proteomes" id="UP001290861">
    <property type="component" value="Unassembled WGS sequence"/>
</dbReference>
<gene>
    <name evidence="4 7" type="primary">truA</name>
    <name evidence="7" type="ORF">P9H32_04625</name>
</gene>
<dbReference type="SUPFAM" id="SSF55120">
    <property type="entry name" value="Pseudouridine synthase"/>
    <property type="match status" value="1"/>
</dbReference>
<evidence type="ECO:0000259" key="6">
    <source>
        <dbReference type="Pfam" id="PF01416"/>
    </source>
</evidence>
<keyword evidence="8" id="KW-1185">Reference proteome</keyword>
<dbReference type="PIRSF" id="PIRSF001430">
    <property type="entry name" value="tRNA_psdUrid_synth"/>
    <property type="match status" value="1"/>
</dbReference>
<feature type="binding site" evidence="4">
    <location>
        <position position="141"/>
    </location>
    <ligand>
        <name>substrate</name>
    </ligand>
</feature>
<evidence type="ECO:0000256" key="4">
    <source>
        <dbReference type="HAMAP-Rule" id="MF_00171"/>
    </source>
</evidence>
<dbReference type="InterPro" id="IPR020094">
    <property type="entry name" value="TruA/RsuA/RluB/E/F_N"/>
</dbReference>
<comment type="catalytic activity">
    <reaction evidence="4 5">
        <text>uridine(38/39/40) in tRNA = pseudouridine(38/39/40) in tRNA</text>
        <dbReference type="Rhea" id="RHEA:22376"/>
        <dbReference type="Rhea" id="RHEA-COMP:10085"/>
        <dbReference type="Rhea" id="RHEA-COMP:10087"/>
        <dbReference type="ChEBI" id="CHEBI:65314"/>
        <dbReference type="ChEBI" id="CHEBI:65315"/>
        <dbReference type="EC" id="5.4.99.12"/>
    </reaction>
</comment>
<keyword evidence="2 4" id="KW-0819">tRNA processing</keyword>
<comment type="subunit">
    <text evidence="4">Homodimer.</text>
</comment>
<comment type="function">
    <text evidence="4">Formation of pseudouridine at positions 38, 39 and 40 in the anticodon stem and loop of transfer RNAs.</text>
</comment>
<feature type="active site" description="Nucleophile" evidence="4">
    <location>
        <position position="83"/>
    </location>
</feature>
<dbReference type="HAMAP" id="MF_00171">
    <property type="entry name" value="TruA"/>
    <property type="match status" value="1"/>
</dbReference>
<sequence length="276" mass="31374">MKVKLNVSIVHEEEKNLPIASNDWKLCGLMSTRYKITVSYDGTNYSGWQVQPDHRTVQGELERLLAGMTEQKHVRVESSGRTDAGVHARAQVAHFVLPKKVDTRYFMRGINAQLDRDIRVTSFKVVPDDFHARFGAVGKEYRYFIYNGQIVPPTKRLYRLQEARPLDVERMRTAAALLVGDHDFAPFSVNPKRELHGTVRTIHSFSVRKQGADITLAVRGSGFLYKMVRSLAGILIDVGIGRREPEIINEILAHGKRTAVVRTAQPQGLFLWNVFY</sequence>
<dbReference type="CDD" id="cd02570">
    <property type="entry name" value="PseudoU_synth_EcTruA"/>
    <property type="match status" value="1"/>
</dbReference>